<evidence type="ECO:0000313" key="3">
    <source>
        <dbReference type="EMBL" id="MDN0024527.1"/>
    </source>
</evidence>
<comment type="caution">
    <text evidence="3">The sequence shown here is derived from an EMBL/GenBank/DDBJ whole genome shotgun (WGS) entry which is preliminary data.</text>
</comment>
<dbReference type="Pfam" id="PF16585">
    <property type="entry name" value="Lipocalin_8"/>
    <property type="match status" value="1"/>
</dbReference>
<gene>
    <name evidence="2" type="ORF">QVN81_03450</name>
    <name evidence="3" type="ORF">QVN84_03150</name>
</gene>
<accession>A0AAW7JG81</accession>
<sequence>MKRKDIYTIIAAWLTAVLSASCEIETSDNGDLDGFWHLERVDTIRTGGRLDLKDEYVFWAVQKDLLNACDRHGDRGDFLFRFEHKGKTLRLYDPHVNDRMNGDPAVDDAGMLRPFGVNALDETFGVERLTGSKMVLSTEELRLSFTKL</sequence>
<dbReference type="Proteomes" id="UP001167831">
    <property type="component" value="Unassembled WGS sequence"/>
</dbReference>
<name>A0AAW7JG81_9BACT</name>
<dbReference type="RefSeq" id="WP_021993939.1">
    <property type="nucleotide sequence ID" value="NZ_CALUKV010000007.1"/>
</dbReference>
<dbReference type="AlphaFoldDB" id="A0AAW7JG81"/>
<evidence type="ECO:0000259" key="1">
    <source>
        <dbReference type="Pfam" id="PF16585"/>
    </source>
</evidence>
<dbReference type="InterPro" id="IPR024311">
    <property type="entry name" value="Lipocalin-like"/>
</dbReference>
<reference evidence="3" key="2">
    <citation type="submission" date="2023-08" db="EMBL/GenBank/DDBJ databases">
        <title>Identification and characterization of horizontal gene transfer across gut microbiota members of farm animals based on homology search.</title>
        <authorList>
            <person name="Schwarzerova J."/>
            <person name="Nykrynova M."/>
            <person name="Jureckova K."/>
            <person name="Cejkova D."/>
            <person name="Rychlik I."/>
        </authorList>
    </citation>
    <scope>NUCLEOTIDE SEQUENCE</scope>
    <source>
        <strain evidence="3">ET15</strain>
        <strain evidence="2">ET37</strain>
    </source>
</reference>
<evidence type="ECO:0000313" key="5">
    <source>
        <dbReference type="Proteomes" id="UP001168478"/>
    </source>
</evidence>
<dbReference type="EMBL" id="JAUEIF010000002">
    <property type="protein sequence ID" value="MDN0024527.1"/>
    <property type="molecule type" value="Genomic_DNA"/>
</dbReference>
<reference evidence="3" key="1">
    <citation type="submission" date="2023-06" db="EMBL/GenBank/DDBJ databases">
        <authorList>
            <person name="Zeman M."/>
            <person name="Kubasova T."/>
            <person name="Jahodarova E."/>
            <person name="Nykrynova M."/>
            <person name="Rychlik I."/>
        </authorList>
    </citation>
    <scope>NUCLEOTIDE SEQUENCE</scope>
    <source>
        <strain evidence="3">ET15</strain>
        <strain evidence="2">ET37</strain>
    </source>
</reference>
<feature type="domain" description="Lipocalin-like" evidence="1">
    <location>
        <begin position="18"/>
        <end position="147"/>
    </location>
</feature>
<proteinExistence type="predicted"/>
<dbReference type="Gene3D" id="2.40.128.280">
    <property type="match status" value="1"/>
</dbReference>
<dbReference type="Proteomes" id="UP001168478">
    <property type="component" value="Unassembled WGS sequence"/>
</dbReference>
<organism evidence="3 5">
    <name type="scientific">Leyella lascolaii</name>
    <dbReference type="NCBI Taxonomy" id="1776379"/>
    <lineage>
        <taxon>Bacteria</taxon>
        <taxon>Pseudomonadati</taxon>
        <taxon>Bacteroidota</taxon>
        <taxon>Bacteroidia</taxon>
        <taxon>Bacteroidales</taxon>
        <taxon>Prevotellaceae</taxon>
        <taxon>Leyella</taxon>
    </lineage>
</organism>
<dbReference type="PROSITE" id="PS51257">
    <property type="entry name" value="PROKAR_LIPOPROTEIN"/>
    <property type="match status" value="1"/>
</dbReference>
<evidence type="ECO:0000313" key="4">
    <source>
        <dbReference type="Proteomes" id="UP001167831"/>
    </source>
</evidence>
<protein>
    <submittedName>
        <fullName evidence="3">Lipocalin-like domain-containing protein</fullName>
    </submittedName>
</protein>
<keyword evidence="4" id="KW-1185">Reference proteome</keyword>
<dbReference type="EMBL" id="JAUEIE010000002">
    <property type="protein sequence ID" value="MDN0022080.1"/>
    <property type="molecule type" value="Genomic_DNA"/>
</dbReference>
<evidence type="ECO:0000313" key="2">
    <source>
        <dbReference type="EMBL" id="MDN0022080.1"/>
    </source>
</evidence>